<feature type="binding site" evidence="12">
    <location>
        <position position="143"/>
    </location>
    <ligand>
        <name>NAD(+)</name>
        <dbReference type="ChEBI" id="CHEBI:57540"/>
    </ligand>
</feature>
<dbReference type="Pfam" id="PF00533">
    <property type="entry name" value="BRCT"/>
    <property type="match status" value="1"/>
</dbReference>
<evidence type="ECO:0000256" key="5">
    <source>
        <dbReference type="ARBA" id="ARBA00022763"/>
    </source>
</evidence>
<dbReference type="Pfam" id="PF12826">
    <property type="entry name" value="HHH_2"/>
    <property type="match status" value="1"/>
</dbReference>
<dbReference type="HAMAP" id="MF_01588">
    <property type="entry name" value="DNA_ligase_A"/>
    <property type="match status" value="1"/>
</dbReference>
<keyword evidence="8 12" id="KW-0520">NAD</keyword>
<evidence type="ECO:0000256" key="12">
    <source>
        <dbReference type="HAMAP-Rule" id="MF_01588"/>
    </source>
</evidence>
<dbReference type="PANTHER" id="PTHR23389:SF9">
    <property type="entry name" value="DNA LIGASE"/>
    <property type="match status" value="1"/>
</dbReference>
<dbReference type="InterPro" id="IPR001679">
    <property type="entry name" value="DNA_ligase"/>
</dbReference>
<feature type="binding site" evidence="12">
    <location>
        <position position="178"/>
    </location>
    <ligand>
        <name>NAD(+)</name>
        <dbReference type="ChEBI" id="CHEBI:57540"/>
    </ligand>
</feature>
<sequence>MDAMQRLEGLVEQLNQYSYHYYTLDQPLVSDKEYDLLYGELVALEAETGITLPASPTGRVGGELLKGFTPHRHLSPLWSLDKAQNEDQLQSWNNRAIKLIADYNSKNPDTPLPSPSYVVELKFDGLTLNLTYTDGKLVQASTRGNGAVGEGILAQVKTIKSVPLTIPYHNGTIEVQGEGIMNLSVLAKYNETALEPLKNARNAAAGALRNLNPRTTAERKLSAFFYNVGYSDGIQYSDHREMMTFLKDNRFKVNPYISYHDSFDHVVQELRLIEERRPSLDYLIDGAVIKITDMRTREVLGYTDKFPRWAVAFKFEAEETTTILESVSWNVGRTGKITPLAKVEAVELAGVTVQNCTLNNVGDIERKNLKFALGTRVFIRRSNDVIPEILGKVTEEQDGEEIVYPVVCPACGSQLEQRGAHLFCNNRLDCKPQIVARITHFASRDAMDIETFSEKTAEQLHDELHIHEPADLYTLNFDDLIKLDRFGEKKANNLLQAIEESKSCDLASFLFALGIPNTGKSTTKVLADHFCDLSAVMSATIEELTVLPDIGGIVAESIVSYFADPDMQAGIQKMLALGVEAKAPEKSAGPIADSFFTGKTVVLTGTLHQLGRDEVAKRLEALGAKVTGSVSKKTDLVIAGEKAGSKLTKAVELGIPVIEDEDEFIRLLNGGKE</sequence>
<dbReference type="InterPro" id="IPR013839">
    <property type="entry name" value="DNAligase_adenylation"/>
</dbReference>
<keyword evidence="15" id="KW-1185">Reference proteome</keyword>
<dbReference type="NCBIfam" id="TIGR00575">
    <property type="entry name" value="dnlj"/>
    <property type="match status" value="1"/>
</dbReference>
<comment type="cofactor">
    <cofactor evidence="12">
        <name>Mg(2+)</name>
        <dbReference type="ChEBI" id="CHEBI:18420"/>
    </cofactor>
    <cofactor evidence="12">
        <name>Mn(2+)</name>
        <dbReference type="ChEBI" id="CHEBI:29035"/>
    </cofactor>
</comment>
<evidence type="ECO:0000256" key="9">
    <source>
        <dbReference type="ARBA" id="ARBA00023204"/>
    </source>
</evidence>
<dbReference type="InterPro" id="IPR041663">
    <property type="entry name" value="DisA/LigA_HHH"/>
</dbReference>
<dbReference type="PROSITE" id="PS50172">
    <property type="entry name" value="BRCT"/>
    <property type="match status" value="1"/>
</dbReference>
<keyword evidence="4 12" id="KW-0479">Metal-binding</keyword>
<dbReference type="GO" id="GO:0006281">
    <property type="term" value="P:DNA repair"/>
    <property type="evidence" value="ECO:0007669"/>
    <property type="project" value="UniProtKB-KW"/>
</dbReference>
<dbReference type="Gene3D" id="2.40.50.140">
    <property type="entry name" value="Nucleic acid-binding proteins"/>
    <property type="match status" value="1"/>
</dbReference>
<dbReference type="InterPro" id="IPR004150">
    <property type="entry name" value="NAD_DNA_ligase_OB"/>
</dbReference>
<evidence type="ECO:0000259" key="13">
    <source>
        <dbReference type="PROSITE" id="PS50172"/>
    </source>
</evidence>
<evidence type="ECO:0000313" key="14">
    <source>
        <dbReference type="EMBL" id="MBA9086805.1"/>
    </source>
</evidence>
<dbReference type="InterPro" id="IPR012340">
    <property type="entry name" value="NA-bd_OB-fold"/>
</dbReference>
<dbReference type="SUPFAM" id="SSF50249">
    <property type="entry name" value="Nucleic acid-binding proteins"/>
    <property type="match status" value="1"/>
</dbReference>
<keyword evidence="9 12" id="KW-0234">DNA repair</keyword>
<dbReference type="Gene3D" id="1.10.287.610">
    <property type="entry name" value="Helix hairpin bin"/>
    <property type="match status" value="1"/>
</dbReference>
<dbReference type="InterPro" id="IPR001357">
    <property type="entry name" value="BRCT_dom"/>
</dbReference>
<feature type="binding site" evidence="12">
    <location>
        <begin position="31"/>
        <end position="35"/>
    </location>
    <ligand>
        <name>NAD(+)</name>
        <dbReference type="ChEBI" id="CHEBI:57540"/>
    </ligand>
</feature>
<keyword evidence="3 12" id="KW-0235">DNA replication</keyword>
<dbReference type="RefSeq" id="WP_182537227.1">
    <property type="nucleotide sequence ID" value="NZ_JACJIP010000022.1"/>
</dbReference>
<dbReference type="CDD" id="cd00114">
    <property type="entry name" value="LIGANc"/>
    <property type="match status" value="1"/>
</dbReference>
<dbReference type="GO" id="GO:0003911">
    <property type="term" value="F:DNA ligase (NAD+) activity"/>
    <property type="evidence" value="ECO:0007669"/>
    <property type="project" value="UniProtKB-UniRule"/>
</dbReference>
<dbReference type="InterPro" id="IPR013840">
    <property type="entry name" value="DNAligase_N"/>
</dbReference>
<dbReference type="SUPFAM" id="SSF47781">
    <property type="entry name" value="RuvA domain 2-like"/>
    <property type="match status" value="1"/>
</dbReference>
<keyword evidence="10 12" id="KW-0464">Manganese</keyword>
<dbReference type="InterPro" id="IPR036420">
    <property type="entry name" value="BRCT_dom_sf"/>
</dbReference>
<feature type="domain" description="BRCT" evidence="13">
    <location>
        <begin position="591"/>
        <end position="661"/>
    </location>
</feature>
<dbReference type="EMBL" id="JACJIP010000022">
    <property type="protein sequence ID" value="MBA9086805.1"/>
    <property type="molecule type" value="Genomic_DNA"/>
</dbReference>
<name>A0A7W3SV36_9BACL</name>
<reference evidence="14 15" key="1">
    <citation type="submission" date="2020-08" db="EMBL/GenBank/DDBJ databases">
        <title>Genomic Encyclopedia of Type Strains, Phase III (KMG-III): the genomes of soil and plant-associated and newly described type strains.</title>
        <authorList>
            <person name="Whitman W."/>
        </authorList>
    </citation>
    <scope>NUCLEOTIDE SEQUENCE [LARGE SCALE GENOMIC DNA]</scope>
    <source>
        <strain evidence="14 15">CECT 8693</strain>
    </source>
</reference>
<evidence type="ECO:0000256" key="7">
    <source>
        <dbReference type="ARBA" id="ARBA00022842"/>
    </source>
</evidence>
<accession>A0A7W3SV36</accession>
<dbReference type="Gene3D" id="3.30.470.30">
    <property type="entry name" value="DNA ligase/mRNA capping enzyme"/>
    <property type="match status" value="1"/>
</dbReference>
<comment type="catalytic activity">
    <reaction evidence="11 12">
        <text>NAD(+) + (deoxyribonucleotide)n-3'-hydroxyl + 5'-phospho-(deoxyribonucleotide)m = (deoxyribonucleotide)n+m + AMP + beta-nicotinamide D-nucleotide.</text>
        <dbReference type="EC" id="6.5.1.2"/>
    </reaction>
</comment>
<keyword evidence="5 12" id="KW-0227">DNA damage</keyword>
<dbReference type="SMART" id="SM00532">
    <property type="entry name" value="LIGANc"/>
    <property type="match status" value="1"/>
</dbReference>
<comment type="function">
    <text evidence="1 12">DNA ligase that catalyzes the formation of phosphodiester linkages between 5'-phosphoryl and 3'-hydroxyl groups in double-stranded DNA using NAD as a coenzyme and as the energy source for the reaction. It is essential for DNA replication and repair of damaged DNA.</text>
</comment>
<evidence type="ECO:0000256" key="3">
    <source>
        <dbReference type="ARBA" id="ARBA00022705"/>
    </source>
</evidence>
<dbReference type="SMART" id="SM00292">
    <property type="entry name" value="BRCT"/>
    <property type="match status" value="1"/>
</dbReference>
<feature type="binding site" evidence="12">
    <location>
        <position position="120"/>
    </location>
    <ligand>
        <name>NAD(+)</name>
        <dbReference type="ChEBI" id="CHEBI:57540"/>
    </ligand>
</feature>
<keyword evidence="6 12" id="KW-0862">Zinc</keyword>
<dbReference type="SUPFAM" id="SSF56091">
    <property type="entry name" value="DNA ligase/mRNA capping enzyme, catalytic domain"/>
    <property type="match status" value="1"/>
</dbReference>
<evidence type="ECO:0000256" key="11">
    <source>
        <dbReference type="ARBA" id="ARBA00034005"/>
    </source>
</evidence>
<gene>
    <name evidence="12" type="primary">ligA</name>
    <name evidence="14" type="ORF">FHR92_003285</name>
</gene>
<evidence type="ECO:0000256" key="4">
    <source>
        <dbReference type="ARBA" id="ARBA00022723"/>
    </source>
</evidence>
<dbReference type="NCBIfam" id="NF005932">
    <property type="entry name" value="PRK07956.1"/>
    <property type="match status" value="1"/>
</dbReference>
<organism evidence="14 15">
    <name type="scientific">Fontibacillus solani</name>
    <dbReference type="NCBI Taxonomy" id="1572857"/>
    <lineage>
        <taxon>Bacteria</taxon>
        <taxon>Bacillati</taxon>
        <taxon>Bacillota</taxon>
        <taxon>Bacilli</taxon>
        <taxon>Bacillales</taxon>
        <taxon>Paenibacillaceae</taxon>
        <taxon>Fontibacillus</taxon>
    </lineage>
</organism>
<evidence type="ECO:0000256" key="10">
    <source>
        <dbReference type="ARBA" id="ARBA00023211"/>
    </source>
</evidence>
<dbReference type="Pfam" id="PF14520">
    <property type="entry name" value="HHH_5"/>
    <property type="match status" value="1"/>
</dbReference>
<protein>
    <recommendedName>
        <fullName evidence="12">DNA ligase</fullName>
        <ecNumber evidence="12">6.5.1.2</ecNumber>
    </recommendedName>
    <alternativeName>
        <fullName evidence="12">Polydeoxyribonucleotide synthase [NAD(+)]</fullName>
    </alternativeName>
</protein>
<feature type="binding site" evidence="12">
    <location>
        <position position="430"/>
    </location>
    <ligand>
        <name>Zn(2+)</name>
        <dbReference type="ChEBI" id="CHEBI:29105"/>
    </ligand>
</feature>
<comment type="similarity">
    <text evidence="12">Belongs to the NAD-dependent DNA ligase family. LigA subfamily.</text>
</comment>
<dbReference type="Pfam" id="PF03120">
    <property type="entry name" value="OB_DNA_ligase"/>
    <property type="match status" value="1"/>
</dbReference>
<feature type="binding site" evidence="12">
    <location>
        <position position="424"/>
    </location>
    <ligand>
        <name>Zn(2+)</name>
        <dbReference type="ChEBI" id="CHEBI:29105"/>
    </ligand>
</feature>
<dbReference type="GO" id="GO:0003677">
    <property type="term" value="F:DNA binding"/>
    <property type="evidence" value="ECO:0007669"/>
    <property type="project" value="InterPro"/>
</dbReference>
<dbReference type="GO" id="GO:0046872">
    <property type="term" value="F:metal ion binding"/>
    <property type="evidence" value="ECO:0007669"/>
    <property type="project" value="UniProtKB-KW"/>
</dbReference>
<proteinExistence type="inferred from homology"/>
<keyword evidence="2 12" id="KW-0436">Ligase</keyword>
<dbReference type="Gene3D" id="3.40.50.10190">
    <property type="entry name" value="BRCT domain"/>
    <property type="match status" value="1"/>
</dbReference>
<dbReference type="EC" id="6.5.1.2" evidence="12"/>
<dbReference type="Pfam" id="PF01653">
    <property type="entry name" value="DNA_ligase_aden"/>
    <property type="match status" value="1"/>
</dbReference>
<dbReference type="Proteomes" id="UP000567067">
    <property type="component" value="Unassembled WGS sequence"/>
</dbReference>
<evidence type="ECO:0000256" key="8">
    <source>
        <dbReference type="ARBA" id="ARBA00023027"/>
    </source>
</evidence>
<dbReference type="SMART" id="SM00278">
    <property type="entry name" value="HhH1"/>
    <property type="match status" value="3"/>
</dbReference>
<evidence type="ECO:0000256" key="1">
    <source>
        <dbReference type="ARBA" id="ARBA00004067"/>
    </source>
</evidence>
<feature type="binding site" evidence="12">
    <location>
        <position position="411"/>
    </location>
    <ligand>
        <name>Zn(2+)</name>
        <dbReference type="ChEBI" id="CHEBI:29105"/>
    </ligand>
</feature>
<dbReference type="GO" id="GO:0006260">
    <property type="term" value="P:DNA replication"/>
    <property type="evidence" value="ECO:0007669"/>
    <property type="project" value="UniProtKB-KW"/>
</dbReference>
<dbReference type="FunFam" id="1.10.150.20:FF:000007">
    <property type="entry name" value="DNA ligase"/>
    <property type="match status" value="1"/>
</dbReference>
<dbReference type="InterPro" id="IPR010994">
    <property type="entry name" value="RuvA_2-like"/>
</dbReference>
<dbReference type="SUPFAM" id="SSF52113">
    <property type="entry name" value="BRCT domain"/>
    <property type="match status" value="1"/>
</dbReference>
<dbReference type="AlphaFoldDB" id="A0A7W3SV36"/>
<dbReference type="Gene3D" id="1.10.150.20">
    <property type="entry name" value="5' to 3' exonuclease, C-terminal subdomain"/>
    <property type="match status" value="2"/>
</dbReference>
<evidence type="ECO:0000313" key="15">
    <source>
        <dbReference type="Proteomes" id="UP000567067"/>
    </source>
</evidence>
<comment type="caution">
    <text evidence="14">The sequence shown here is derived from an EMBL/GenBank/DDBJ whole genome shotgun (WGS) entry which is preliminary data.</text>
</comment>
<evidence type="ECO:0000256" key="2">
    <source>
        <dbReference type="ARBA" id="ARBA00022598"/>
    </source>
</evidence>
<dbReference type="InterPro" id="IPR003583">
    <property type="entry name" value="Hlx-hairpin-Hlx_DNA-bd_motif"/>
</dbReference>
<feature type="binding site" evidence="12">
    <location>
        <position position="290"/>
    </location>
    <ligand>
        <name>NAD(+)</name>
        <dbReference type="ChEBI" id="CHEBI:57540"/>
    </ligand>
</feature>
<evidence type="ECO:0000256" key="6">
    <source>
        <dbReference type="ARBA" id="ARBA00022833"/>
    </source>
</evidence>
<dbReference type="CDD" id="cd17748">
    <property type="entry name" value="BRCT_DNA_ligase_like"/>
    <property type="match status" value="1"/>
</dbReference>
<feature type="binding site" evidence="12">
    <location>
        <position position="314"/>
    </location>
    <ligand>
        <name>NAD(+)</name>
        <dbReference type="ChEBI" id="CHEBI:57540"/>
    </ligand>
</feature>
<keyword evidence="7 12" id="KW-0460">Magnesium</keyword>
<feature type="binding site" evidence="12">
    <location>
        <begin position="79"/>
        <end position="80"/>
    </location>
    <ligand>
        <name>NAD(+)</name>
        <dbReference type="ChEBI" id="CHEBI:57540"/>
    </ligand>
</feature>
<feature type="binding site" evidence="12">
    <location>
        <position position="408"/>
    </location>
    <ligand>
        <name>Zn(2+)</name>
        <dbReference type="ChEBI" id="CHEBI:29105"/>
    </ligand>
</feature>
<feature type="active site" description="N6-AMP-lysine intermediate" evidence="12">
    <location>
        <position position="122"/>
    </location>
</feature>
<dbReference type="PANTHER" id="PTHR23389">
    <property type="entry name" value="CHROMOSOME TRANSMISSION FIDELITY FACTOR 18"/>
    <property type="match status" value="1"/>
</dbReference>
<dbReference type="GO" id="GO:0005829">
    <property type="term" value="C:cytosol"/>
    <property type="evidence" value="ECO:0007669"/>
    <property type="project" value="TreeGrafter"/>
</dbReference>
<dbReference type="PIRSF" id="PIRSF001604">
    <property type="entry name" value="LigA"/>
    <property type="match status" value="1"/>
</dbReference>